<comment type="caution">
    <text evidence="2">The sequence shown here is derived from an EMBL/GenBank/DDBJ whole genome shotgun (WGS) entry which is preliminary data.</text>
</comment>
<evidence type="ECO:0000256" key="1">
    <source>
        <dbReference type="SAM" id="MobiDB-lite"/>
    </source>
</evidence>
<accession>A0A644X236</accession>
<sequence>MGYRCGVDDACKTGDTATDKHGKNYVSFDRDTLALGCSSILSNHIELKAPTGLVQDEPENDHQYQSEIDAAVHSSPDSGKPSKFRVSDSAHIPSGGFPSIDVQIFGIPDDDIVHHQGGERLVNAPLCFQGSGNTSPECTAEHSNEHTDGEQQHIREKRPELHDPGDADDPCNILALSPDVPEFEAEGYPDGQAAKQKWDSLGNRILNLGLASECSLEHCSVGLQRIYVGDSQDNGSQ</sequence>
<evidence type="ECO:0000313" key="2">
    <source>
        <dbReference type="EMBL" id="MPM09951.1"/>
    </source>
</evidence>
<reference evidence="2" key="1">
    <citation type="submission" date="2019-08" db="EMBL/GenBank/DDBJ databases">
        <authorList>
            <person name="Kucharzyk K."/>
            <person name="Murdoch R.W."/>
            <person name="Higgins S."/>
            <person name="Loffler F."/>
        </authorList>
    </citation>
    <scope>NUCLEOTIDE SEQUENCE</scope>
</reference>
<dbReference type="EMBL" id="VSSQ01001632">
    <property type="protein sequence ID" value="MPM09951.1"/>
    <property type="molecule type" value="Genomic_DNA"/>
</dbReference>
<feature type="compositionally biased region" description="Basic and acidic residues" evidence="1">
    <location>
        <begin position="139"/>
        <end position="165"/>
    </location>
</feature>
<gene>
    <name evidence="2" type="ORF">SDC9_56275</name>
</gene>
<protein>
    <submittedName>
        <fullName evidence="2">Uncharacterized protein</fullName>
    </submittedName>
</protein>
<proteinExistence type="predicted"/>
<name>A0A644X236_9ZZZZ</name>
<organism evidence="2">
    <name type="scientific">bioreactor metagenome</name>
    <dbReference type="NCBI Taxonomy" id="1076179"/>
    <lineage>
        <taxon>unclassified sequences</taxon>
        <taxon>metagenomes</taxon>
        <taxon>ecological metagenomes</taxon>
    </lineage>
</organism>
<dbReference type="AlphaFoldDB" id="A0A644X236"/>
<feature type="region of interest" description="Disordered" evidence="1">
    <location>
        <begin position="133"/>
        <end position="170"/>
    </location>
</feature>